<dbReference type="EMBL" id="UYRR01033197">
    <property type="protein sequence ID" value="VDK58134.1"/>
    <property type="molecule type" value="Genomic_DNA"/>
</dbReference>
<dbReference type="Proteomes" id="UP000267096">
    <property type="component" value="Unassembled WGS sequence"/>
</dbReference>
<evidence type="ECO:0000313" key="1">
    <source>
        <dbReference type="EMBL" id="VDK58134.1"/>
    </source>
</evidence>
<protein>
    <submittedName>
        <fullName evidence="1">Uncharacterized protein</fullName>
    </submittedName>
</protein>
<reference evidence="1 2" key="1">
    <citation type="submission" date="2018-11" db="EMBL/GenBank/DDBJ databases">
        <authorList>
            <consortium name="Pathogen Informatics"/>
        </authorList>
    </citation>
    <scope>NUCLEOTIDE SEQUENCE [LARGE SCALE GENOMIC DNA]</scope>
</reference>
<dbReference type="AlphaFoldDB" id="A0A3P6SST4"/>
<proteinExistence type="predicted"/>
<keyword evidence="2" id="KW-1185">Reference proteome</keyword>
<accession>A0A3P6SST4</accession>
<name>A0A3P6SST4_ANISI</name>
<sequence length="182" mass="20964">MKLIKSSLSATFSRETARFFVNSAQSRAVRAFLRTKRLICPDEYFWLTLAGNPKHVKLPASFDANKLLNDVERRREMDKLKMPSDNISVPYYISRYQRWIDRFNEIVSAKPCYGNTARKHALHCTTCSLFKMTPINQIIFDYSPISALLVKVNSRSLKPYGDIPGAKIMRHQSISEWANTAI</sequence>
<evidence type="ECO:0000313" key="2">
    <source>
        <dbReference type="Proteomes" id="UP000267096"/>
    </source>
</evidence>
<organism evidence="1 2">
    <name type="scientific">Anisakis simplex</name>
    <name type="common">Herring worm</name>
    <dbReference type="NCBI Taxonomy" id="6269"/>
    <lineage>
        <taxon>Eukaryota</taxon>
        <taxon>Metazoa</taxon>
        <taxon>Ecdysozoa</taxon>
        <taxon>Nematoda</taxon>
        <taxon>Chromadorea</taxon>
        <taxon>Rhabditida</taxon>
        <taxon>Spirurina</taxon>
        <taxon>Ascaridomorpha</taxon>
        <taxon>Ascaridoidea</taxon>
        <taxon>Anisakidae</taxon>
        <taxon>Anisakis</taxon>
        <taxon>Anisakis simplex complex</taxon>
    </lineage>
</organism>
<gene>
    <name evidence="1" type="ORF">ASIM_LOCUS16556</name>
</gene>
<dbReference type="OrthoDB" id="2019572at2759"/>